<evidence type="ECO:0000313" key="14">
    <source>
        <dbReference type="Proteomes" id="UP000064967"/>
    </source>
</evidence>
<comment type="catalytic activity">
    <reaction evidence="10 11">
        <text>nicotinate beta-D-ribonucleotide + ATP + H(+) = deamido-NAD(+) + diphosphate</text>
        <dbReference type="Rhea" id="RHEA:22860"/>
        <dbReference type="ChEBI" id="CHEBI:15378"/>
        <dbReference type="ChEBI" id="CHEBI:30616"/>
        <dbReference type="ChEBI" id="CHEBI:33019"/>
        <dbReference type="ChEBI" id="CHEBI:57502"/>
        <dbReference type="ChEBI" id="CHEBI:58437"/>
        <dbReference type="EC" id="2.7.7.18"/>
    </reaction>
</comment>
<evidence type="ECO:0000256" key="11">
    <source>
        <dbReference type="HAMAP-Rule" id="MF_00244"/>
    </source>
</evidence>
<dbReference type="PATRIC" id="fig|1391654.3.peg.2770"/>
<dbReference type="AlphaFoldDB" id="A0A0K1PRQ4"/>
<evidence type="ECO:0000256" key="2">
    <source>
        <dbReference type="ARBA" id="ARBA00005019"/>
    </source>
</evidence>
<keyword evidence="14" id="KW-1185">Reference proteome</keyword>
<evidence type="ECO:0000256" key="8">
    <source>
        <dbReference type="ARBA" id="ARBA00022840"/>
    </source>
</evidence>
<dbReference type="SUPFAM" id="SSF52374">
    <property type="entry name" value="Nucleotidylyl transferase"/>
    <property type="match status" value="1"/>
</dbReference>
<evidence type="ECO:0000256" key="10">
    <source>
        <dbReference type="ARBA" id="ARBA00048721"/>
    </source>
</evidence>
<keyword evidence="4 11" id="KW-0662">Pyridine nucleotide biosynthesis</keyword>
<dbReference type="UniPathway" id="UPA00253">
    <property type="reaction ID" value="UER00332"/>
</dbReference>
<dbReference type="EC" id="2.7.7.18" evidence="11"/>
<evidence type="ECO:0000259" key="12">
    <source>
        <dbReference type="Pfam" id="PF01467"/>
    </source>
</evidence>
<keyword evidence="9 11" id="KW-0520">NAD</keyword>
<dbReference type="CDD" id="cd02165">
    <property type="entry name" value="NMNAT"/>
    <property type="match status" value="1"/>
</dbReference>
<dbReference type="GO" id="GO:0005524">
    <property type="term" value="F:ATP binding"/>
    <property type="evidence" value="ECO:0007669"/>
    <property type="project" value="UniProtKB-KW"/>
</dbReference>
<evidence type="ECO:0000256" key="7">
    <source>
        <dbReference type="ARBA" id="ARBA00022741"/>
    </source>
</evidence>
<dbReference type="HAMAP" id="MF_00244">
    <property type="entry name" value="NaMN_adenylyltr"/>
    <property type="match status" value="1"/>
</dbReference>
<organism evidence="13 14">
    <name type="scientific">Labilithrix luteola</name>
    <dbReference type="NCBI Taxonomy" id="1391654"/>
    <lineage>
        <taxon>Bacteria</taxon>
        <taxon>Pseudomonadati</taxon>
        <taxon>Myxococcota</taxon>
        <taxon>Polyangia</taxon>
        <taxon>Polyangiales</taxon>
        <taxon>Labilitrichaceae</taxon>
        <taxon>Labilithrix</taxon>
    </lineage>
</organism>
<dbReference type="Pfam" id="PF01467">
    <property type="entry name" value="CTP_transf_like"/>
    <property type="match status" value="1"/>
</dbReference>
<dbReference type="Proteomes" id="UP000064967">
    <property type="component" value="Chromosome"/>
</dbReference>
<comment type="function">
    <text evidence="1 11">Catalyzes the reversible adenylation of nicotinate mononucleotide (NaMN) to nicotinic acid adenine dinucleotide (NaAD).</text>
</comment>
<dbReference type="GO" id="GO:0009435">
    <property type="term" value="P:NAD+ biosynthetic process"/>
    <property type="evidence" value="ECO:0007669"/>
    <property type="project" value="UniProtKB-UniRule"/>
</dbReference>
<feature type="domain" description="Cytidyltransferase-like" evidence="12">
    <location>
        <begin position="10"/>
        <end position="158"/>
    </location>
</feature>
<protein>
    <recommendedName>
        <fullName evidence="11">Probable nicotinate-nucleotide adenylyltransferase</fullName>
        <ecNumber evidence="11">2.7.7.18</ecNumber>
    </recommendedName>
    <alternativeName>
        <fullName evidence="11">Deamido-NAD(+) diphosphorylase</fullName>
    </alternativeName>
    <alternativeName>
        <fullName evidence="11">Deamido-NAD(+) pyrophosphorylase</fullName>
    </alternativeName>
    <alternativeName>
        <fullName evidence="11">Nicotinate mononucleotide adenylyltransferase</fullName>
        <shortName evidence="11">NaMN adenylyltransferase</shortName>
    </alternativeName>
</protein>
<evidence type="ECO:0000313" key="13">
    <source>
        <dbReference type="EMBL" id="AKU96071.1"/>
    </source>
</evidence>
<dbReference type="PANTHER" id="PTHR39321:SF3">
    <property type="entry name" value="PHOSPHOPANTETHEINE ADENYLYLTRANSFERASE"/>
    <property type="match status" value="1"/>
</dbReference>
<proteinExistence type="inferred from homology"/>
<keyword evidence="7 11" id="KW-0547">Nucleotide-binding</keyword>
<evidence type="ECO:0000256" key="1">
    <source>
        <dbReference type="ARBA" id="ARBA00002324"/>
    </source>
</evidence>
<dbReference type="InterPro" id="IPR014729">
    <property type="entry name" value="Rossmann-like_a/b/a_fold"/>
</dbReference>
<keyword evidence="6 11" id="KW-0548">Nucleotidyltransferase</keyword>
<dbReference type="EMBL" id="CP012333">
    <property type="protein sequence ID" value="AKU96071.1"/>
    <property type="molecule type" value="Genomic_DNA"/>
</dbReference>
<accession>A0A0K1PRQ4</accession>
<dbReference type="Gene3D" id="3.40.50.620">
    <property type="entry name" value="HUPs"/>
    <property type="match status" value="1"/>
</dbReference>
<dbReference type="OrthoDB" id="5295945at2"/>
<evidence type="ECO:0000256" key="3">
    <source>
        <dbReference type="ARBA" id="ARBA00009014"/>
    </source>
</evidence>
<dbReference type="NCBIfam" id="TIGR00125">
    <property type="entry name" value="cyt_tran_rel"/>
    <property type="match status" value="1"/>
</dbReference>
<dbReference type="GO" id="GO:0004515">
    <property type="term" value="F:nicotinate-nucleotide adenylyltransferase activity"/>
    <property type="evidence" value="ECO:0007669"/>
    <property type="project" value="UniProtKB-UniRule"/>
</dbReference>
<evidence type="ECO:0000256" key="5">
    <source>
        <dbReference type="ARBA" id="ARBA00022679"/>
    </source>
</evidence>
<gene>
    <name evidence="11" type="primary">nadD</name>
    <name evidence="13" type="ORF">AKJ09_02735</name>
</gene>
<dbReference type="InterPro" id="IPR005248">
    <property type="entry name" value="NadD/NMNAT"/>
</dbReference>
<dbReference type="PANTHER" id="PTHR39321">
    <property type="entry name" value="NICOTINATE-NUCLEOTIDE ADENYLYLTRANSFERASE-RELATED"/>
    <property type="match status" value="1"/>
</dbReference>
<reference evidence="13 14" key="1">
    <citation type="submission" date="2015-08" db="EMBL/GenBank/DDBJ databases">
        <authorList>
            <person name="Babu N.S."/>
            <person name="Beckwith C.J."/>
            <person name="Beseler K.G."/>
            <person name="Brison A."/>
            <person name="Carone J.V."/>
            <person name="Caskin T.P."/>
            <person name="Diamond M."/>
            <person name="Durham M.E."/>
            <person name="Foxe J.M."/>
            <person name="Go M."/>
            <person name="Henderson B.A."/>
            <person name="Jones I.B."/>
            <person name="McGettigan J.A."/>
            <person name="Micheletti S.J."/>
            <person name="Nasrallah M.E."/>
            <person name="Ortiz D."/>
            <person name="Piller C.R."/>
            <person name="Privatt S.R."/>
            <person name="Schneider S.L."/>
            <person name="Sharp S."/>
            <person name="Smith T.C."/>
            <person name="Stanton J.D."/>
            <person name="Ullery H.E."/>
            <person name="Wilson R.J."/>
            <person name="Serrano M.G."/>
            <person name="Buck G."/>
            <person name="Lee V."/>
            <person name="Wang Y."/>
            <person name="Carvalho R."/>
            <person name="Voegtly L."/>
            <person name="Shi R."/>
            <person name="Duckworth R."/>
            <person name="Johnson A."/>
            <person name="Loviza R."/>
            <person name="Walstead R."/>
            <person name="Shah Z."/>
            <person name="Kiflezghi M."/>
            <person name="Wade K."/>
            <person name="Ball S.L."/>
            <person name="Bradley K.W."/>
            <person name="Asai D.J."/>
            <person name="Bowman C.A."/>
            <person name="Russell D.A."/>
            <person name="Pope W.H."/>
            <person name="Jacobs-Sera D."/>
            <person name="Hendrix R.W."/>
            <person name="Hatfull G.F."/>
        </authorList>
    </citation>
    <scope>NUCLEOTIDE SEQUENCE [LARGE SCALE GENOMIC DNA]</scope>
    <source>
        <strain evidence="13 14">DSM 27648</strain>
    </source>
</reference>
<comment type="pathway">
    <text evidence="2 11">Cofactor biosynthesis; NAD(+) biosynthesis; deamido-NAD(+) from nicotinate D-ribonucleotide: step 1/1.</text>
</comment>
<dbReference type="KEGG" id="llu:AKJ09_02735"/>
<dbReference type="NCBIfam" id="TIGR00482">
    <property type="entry name" value="nicotinate (nicotinamide) nucleotide adenylyltransferase"/>
    <property type="match status" value="1"/>
</dbReference>
<evidence type="ECO:0000256" key="9">
    <source>
        <dbReference type="ARBA" id="ARBA00023027"/>
    </source>
</evidence>
<keyword evidence="8 11" id="KW-0067">ATP-binding</keyword>
<evidence type="ECO:0000256" key="4">
    <source>
        <dbReference type="ARBA" id="ARBA00022642"/>
    </source>
</evidence>
<dbReference type="RefSeq" id="WP_146647416.1">
    <property type="nucleotide sequence ID" value="NZ_CP012333.1"/>
</dbReference>
<sequence>MTTNGAITAIFGGSFNPPHLAHVLAMSVVLSRFEVERILVVPTFQHPFAKSLAPYEDRVRMCELAMGFLPRVEVSRVEEELGGESRTLRTLEHLRSQHPSWNMRFVMGADLMMESSKWYGFDRIAKLAPPIVLGRVGVTYDGAPPAVLPQISSTEVRAMIAAGKWDDLEPLVPREVLAYARDKKLYASA</sequence>
<keyword evidence="5 11" id="KW-0808">Transferase</keyword>
<comment type="similarity">
    <text evidence="3 11">Belongs to the NadD family.</text>
</comment>
<dbReference type="InterPro" id="IPR004821">
    <property type="entry name" value="Cyt_trans-like"/>
</dbReference>
<evidence type="ECO:0000256" key="6">
    <source>
        <dbReference type="ARBA" id="ARBA00022695"/>
    </source>
</evidence>
<name>A0A0K1PRQ4_9BACT</name>
<dbReference type="STRING" id="1391654.AKJ09_02735"/>